<dbReference type="InterPro" id="IPR036119">
    <property type="entry name" value="NOS_N_sf"/>
</dbReference>
<dbReference type="OrthoDB" id="1856718at2759"/>
<dbReference type="Proteomes" id="UP000800235">
    <property type="component" value="Unassembled WGS sequence"/>
</dbReference>
<keyword evidence="6" id="KW-0479">Metal-binding</keyword>
<evidence type="ECO:0000256" key="8">
    <source>
        <dbReference type="ARBA" id="ARBA00023002"/>
    </source>
</evidence>
<dbReference type="InterPro" id="IPR029039">
    <property type="entry name" value="Flavoprotein-like_sf"/>
</dbReference>
<dbReference type="Gene3D" id="3.40.50.80">
    <property type="entry name" value="Nucleotide-binding domain of ferredoxin-NADP reductase (FNR) module"/>
    <property type="match status" value="1"/>
</dbReference>
<dbReference type="PANTHER" id="PTHR43410:SF1">
    <property type="entry name" value="NITRIC OXIDE SYNTHASE"/>
    <property type="match status" value="1"/>
</dbReference>
<protein>
    <recommendedName>
        <fullName evidence="3">nitric-oxide synthase (NADPH)</fullName>
        <ecNumber evidence="3">1.14.13.39</ecNumber>
    </recommendedName>
</protein>
<keyword evidence="12" id="KW-1185">Reference proteome</keyword>
<dbReference type="EMBL" id="MU007019">
    <property type="protein sequence ID" value="KAF2433829.1"/>
    <property type="molecule type" value="Genomic_DNA"/>
</dbReference>
<dbReference type="GO" id="GO:0005516">
    <property type="term" value="F:calmodulin binding"/>
    <property type="evidence" value="ECO:0007669"/>
    <property type="project" value="UniProtKB-KW"/>
</dbReference>
<evidence type="ECO:0000256" key="2">
    <source>
        <dbReference type="ARBA" id="ARBA00006267"/>
    </source>
</evidence>
<dbReference type="Pfam" id="PF00258">
    <property type="entry name" value="Flavodoxin_1"/>
    <property type="match status" value="1"/>
</dbReference>
<dbReference type="Pfam" id="PF02898">
    <property type="entry name" value="NO_synthase"/>
    <property type="match status" value="1"/>
</dbReference>
<dbReference type="GO" id="GO:0004517">
    <property type="term" value="F:nitric-oxide synthase activity"/>
    <property type="evidence" value="ECO:0007669"/>
    <property type="project" value="UniProtKB-EC"/>
</dbReference>
<keyword evidence="9" id="KW-0408">Iron</keyword>
<dbReference type="InterPro" id="IPR017938">
    <property type="entry name" value="Riboflavin_synthase-like_b-brl"/>
</dbReference>
<evidence type="ECO:0000256" key="5">
    <source>
        <dbReference type="ARBA" id="ARBA00022643"/>
    </source>
</evidence>
<dbReference type="SUPFAM" id="SSF56512">
    <property type="entry name" value="Nitric oxide (NO) synthase oxygenase domain"/>
    <property type="match status" value="1"/>
</dbReference>
<dbReference type="GO" id="GO:0046872">
    <property type="term" value="F:metal ion binding"/>
    <property type="evidence" value="ECO:0007669"/>
    <property type="project" value="UniProtKB-KW"/>
</dbReference>
<keyword evidence="5" id="KW-0288">FMN</keyword>
<gene>
    <name evidence="11" type="ORF">EJ08DRAFT_583262</name>
</gene>
<dbReference type="EC" id="1.14.13.39" evidence="3"/>
<comment type="cofactor">
    <cofactor evidence="1">
        <name>FMN</name>
        <dbReference type="ChEBI" id="CHEBI:58210"/>
    </cofactor>
</comment>
<accession>A0A9P4NZ74</accession>
<evidence type="ECO:0000256" key="1">
    <source>
        <dbReference type="ARBA" id="ARBA00001917"/>
    </source>
</evidence>
<evidence type="ECO:0000256" key="3">
    <source>
        <dbReference type="ARBA" id="ARBA00012989"/>
    </source>
</evidence>
<dbReference type="InterPro" id="IPR050607">
    <property type="entry name" value="NOS"/>
</dbReference>
<reference evidence="11" key="1">
    <citation type="journal article" date="2020" name="Stud. Mycol.">
        <title>101 Dothideomycetes genomes: a test case for predicting lifestyles and emergence of pathogens.</title>
        <authorList>
            <person name="Haridas S."/>
            <person name="Albert R."/>
            <person name="Binder M."/>
            <person name="Bloem J."/>
            <person name="Labutti K."/>
            <person name="Salamov A."/>
            <person name="Andreopoulos B."/>
            <person name="Baker S."/>
            <person name="Barry K."/>
            <person name="Bills G."/>
            <person name="Bluhm B."/>
            <person name="Cannon C."/>
            <person name="Castanera R."/>
            <person name="Culley D."/>
            <person name="Daum C."/>
            <person name="Ezra D."/>
            <person name="Gonzalez J."/>
            <person name="Henrissat B."/>
            <person name="Kuo A."/>
            <person name="Liang C."/>
            <person name="Lipzen A."/>
            <person name="Lutzoni F."/>
            <person name="Magnuson J."/>
            <person name="Mondo S."/>
            <person name="Nolan M."/>
            <person name="Ohm R."/>
            <person name="Pangilinan J."/>
            <person name="Park H.-J."/>
            <person name="Ramirez L."/>
            <person name="Alfaro M."/>
            <person name="Sun H."/>
            <person name="Tritt A."/>
            <person name="Yoshinaga Y."/>
            <person name="Zwiers L.-H."/>
            <person name="Turgeon B."/>
            <person name="Goodwin S."/>
            <person name="Spatafora J."/>
            <person name="Crous P."/>
            <person name="Grigoriev I."/>
        </authorList>
    </citation>
    <scope>NUCLEOTIDE SEQUENCE</scope>
    <source>
        <strain evidence="11">CBS 130266</strain>
    </source>
</reference>
<proteinExistence type="inferred from homology"/>
<evidence type="ECO:0000313" key="12">
    <source>
        <dbReference type="Proteomes" id="UP000800235"/>
    </source>
</evidence>
<dbReference type="PROSITE" id="PS51257">
    <property type="entry name" value="PROKAR_LIPOPROTEIN"/>
    <property type="match status" value="1"/>
</dbReference>
<dbReference type="InterPro" id="IPR039261">
    <property type="entry name" value="FNR_nucleotide-bd"/>
</dbReference>
<sequence length="1089" mass="121355">MASRSIPAAPILAPPTAELQRIRQQCPILVSTGCTPEFCQSGRMLHTDEPRVGENRAISVVKHEATEFLKEMHRAGYFENEAACTKRVESVLAEIERNSREGVIRHSKKQGLVGGNWVQELKELEFGVRKAWLNSRKCIMRSHYEELVLCDLRHVKSSEGIAQELIKGLIKAYNNGVIQPTVFVWPPRPIDGRGAMIWNPSVASFAGYRMSDSSVLGDPTNVELTKAILELGWVPPVHKGRFDLLPLVTMAENDVPVVIELPAVLRQTIKIRHPQYIQGFDDLDLEWYSYPALSRFGFDIGGVQYTAAPFIGWWTDAEIGVRNLADTSRYNALPEVVKALRSQSSTSSDIDAFDDLPEFEKLAWLSRAQTELTYAVTCSFHRAGVTIVDSLTASAKWCNFDDAFKKQNGYRLPSDPYWLALPQGSILPVWHRGGAPNYQPKPLVCKHVQDPIKAWARERDRFSAVNGVRPRIKTINFREADIVEDYVVLSRDIPIAEHHTIGTRSHYPGNSVAHCKYDMSIFFCSAGVNAEKLANRLHDHITSLPISLPNVTGIRKPQPLNNLDVFSLTENHILLLVVSTTGRGKIPSNGRHFAQTCQTMVRGSPSVSKPVFRYSVFGNGDSRYTSTYNGGAVKIHDLLQVIGGKPLGFGLWEADVAIDILPTASLRNWNSTLPGSIEITGLTEPQLIHTPTLQPSHMIIRQFRHHQREFMSARVIEVQPRPQGESRGLMTVRIEVDTSTWDNLGCVQILPVNSRLKVKHLLGLLGLNGSRAVKIESENLLQALTYETFFEQIVDLEAPFLSFSWLEELVHPRHDKAWAIISEFLQAAKAIDAMSHLCSMRLLGPATPTEICRKMLLALPLLNTRTYSIASARGYNSMLQHVNTEQAQAQQLDVIIKPITGGRFSDTFLNDHSITASLYVRLIDSACGQILRDWNGEVPIILIATGAGFAPVRAFIQRQIVRRRHELQSQPDAPSVATESASQFPMSIFLGFKECDASIGDALLADAKKLGLVDMVRVVLSNVQKHRIQDEITSVEISSLLKQKIMEQNGMVFICSGQQPAKGIEEALDKLIGGSARKVLGARLIMEVF</sequence>
<dbReference type="InterPro" id="IPR004030">
    <property type="entry name" value="NOS_N"/>
</dbReference>
<dbReference type="AlphaFoldDB" id="A0A9P4NZ74"/>
<dbReference type="SUPFAM" id="SSF63380">
    <property type="entry name" value="Riboflavin synthase domain-like"/>
    <property type="match status" value="1"/>
</dbReference>
<name>A0A9P4NZ74_9PEZI</name>
<dbReference type="Gene3D" id="3.90.1230.10">
    <property type="entry name" value="Nitric Oxide Synthase, Chain A, domain 3"/>
    <property type="match status" value="1"/>
</dbReference>
<keyword evidence="7" id="KW-0112">Calmodulin-binding</keyword>
<dbReference type="Gene3D" id="3.40.50.360">
    <property type="match status" value="1"/>
</dbReference>
<dbReference type="GO" id="GO:0006809">
    <property type="term" value="P:nitric oxide biosynthetic process"/>
    <property type="evidence" value="ECO:0007669"/>
    <property type="project" value="InterPro"/>
</dbReference>
<dbReference type="PROSITE" id="PS50902">
    <property type="entry name" value="FLAVODOXIN_LIKE"/>
    <property type="match status" value="1"/>
</dbReference>
<dbReference type="InterPro" id="IPR044944">
    <property type="entry name" value="NOS_dom_3"/>
</dbReference>
<comment type="similarity">
    <text evidence="2">Belongs to the NOS family.</text>
</comment>
<evidence type="ECO:0000256" key="4">
    <source>
        <dbReference type="ARBA" id="ARBA00022617"/>
    </source>
</evidence>
<dbReference type="GO" id="GO:0010181">
    <property type="term" value="F:FMN binding"/>
    <property type="evidence" value="ECO:0007669"/>
    <property type="project" value="InterPro"/>
</dbReference>
<evidence type="ECO:0000259" key="10">
    <source>
        <dbReference type="PROSITE" id="PS50902"/>
    </source>
</evidence>
<evidence type="ECO:0000256" key="7">
    <source>
        <dbReference type="ARBA" id="ARBA00022860"/>
    </source>
</evidence>
<keyword evidence="5" id="KW-0285">Flavoprotein</keyword>
<dbReference type="PANTHER" id="PTHR43410">
    <property type="entry name" value="NITRIC OXIDE SYNTHASE OXYGENASE"/>
    <property type="match status" value="1"/>
</dbReference>
<dbReference type="SUPFAM" id="SSF52343">
    <property type="entry name" value="Ferredoxin reductase-like, C-terminal NADP-linked domain"/>
    <property type="match status" value="1"/>
</dbReference>
<dbReference type="Gene3D" id="3.90.340.10">
    <property type="entry name" value="Nitric Oxide Synthase, Chain A, domain 1"/>
    <property type="match status" value="1"/>
</dbReference>
<comment type="caution">
    <text evidence="11">The sequence shown here is derived from an EMBL/GenBank/DDBJ whole genome shotgun (WGS) entry which is preliminary data.</text>
</comment>
<keyword evidence="8" id="KW-0560">Oxidoreductase</keyword>
<dbReference type="SUPFAM" id="SSF52218">
    <property type="entry name" value="Flavoproteins"/>
    <property type="match status" value="1"/>
</dbReference>
<feature type="domain" description="Flavodoxin-like" evidence="10">
    <location>
        <begin position="519"/>
        <end position="674"/>
    </location>
</feature>
<evidence type="ECO:0000313" key="11">
    <source>
        <dbReference type="EMBL" id="KAF2433829.1"/>
    </source>
</evidence>
<evidence type="ECO:0000256" key="9">
    <source>
        <dbReference type="ARBA" id="ARBA00023004"/>
    </source>
</evidence>
<dbReference type="Gene3D" id="3.90.440.10">
    <property type="entry name" value="Nitric Oxide Synthase,Heme Domain,Chain A domain 2"/>
    <property type="match status" value="1"/>
</dbReference>
<evidence type="ECO:0000256" key="6">
    <source>
        <dbReference type="ARBA" id="ARBA00022723"/>
    </source>
</evidence>
<dbReference type="InterPro" id="IPR044940">
    <property type="entry name" value="NOS_dom_2"/>
</dbReference>
<dbReference type="InterPro" id="IPR008254">
    <property type="entry name" value="Flavodoxin/NO_synth"/>
</dbReference>
<keyword evidence="4" id="KW-0349">Heme</keyword>
<organism evidence="11 12">
    <name type="scientific">Tothia fuscella</name>
    <dbReference type="NCBI Taxonomy" id="1048955"/>
    <lineage>
        <taxon>Eukaryota</taxon>
        <taxon>Fungi</taxon>
        <taxon>Dikarya</taxon>
        <taxon>Ascomycota</taxon>
        <taxon>Pezizomycotina</taxon>
        <taxon>Dothideomycetes</taxon>
        <taxon>Pleosporomycetidae</taxon>
        <taxon>Venturiales</taxon>
        <taxon>Cylindrosympodiaceae</taxon>
        <taxon>Tothia</taxon>
    </lineage>
</organism>
<dbReference type="InterPro" id="IPR044943">
    <property type="entry name" value="NOS_dom_1"/>
</dbReference>